<comment type="caution">
    <text evidence="10">The sequence shown here is derived from an EMBL/GenBank/DDBJ whole genome shotgun (WGS) entry which is preliminary data.</text>
</comment>
<dbReference type="InterPro" id="IPR053926">
    <property type="entry name" value="RecX_HTH_1st"/>
</dbReference>
<dbReference type="Pfam" id="PF21982">
    <property type="entry name" value="RecX_HTH1"/>
    <property type="match status" value="1"/>
</dbReference>
<evidence type="ECO:0000256" key="2">
    <source>
        <dbReference type="ARBA" id="ARBA00009695"/>
    </source>
</evidence>
<feature type="domain" description="RecX second three-helical" evidence="7">
    <location>
        <begin position="113"/>
        <end position="154"/>
    </location>
</feature>
<comment type="subcellular location">
    <subcellularLocation>
        <location evidence="1 5">Cytoplasm</location>
    </subcellularLocation>
</comment>
<proteinExistence type="inferred from homology"/>
<dbReference type="Pfam" id="PF21981">
    <property type="entry name" value="RecX_HTH3"/>
    <property type="match status" value="1"/>
</dbReference>
<evidence type="ECO:0000259" key="8">
    <source>
        <dbReference type="Pfam" id="PF21981"/>
    </source>
</evidence>
<comment type="similarity">
    <text evidence="2 5">Belongs to the RecX family.</text>
</comment>
<evidence type="ECO:0000256" key="3">
    <source>
        <dbReference type="ARBA" id="ARBA00018111"/>
    </source>
</evidence>
<evidence type="ECO:0000313" key="11">
    <source>
        <dbReference type="Proteomes" id="UP001589707"/>
    </source>
</evidence>
<evidence type="ECO:0000256" key="6">
    <source>
        <dbReference type="SAM" id="MobiDB-lite"/>
    </source>
</evidence>
<keyword evidence="4 5" id="KW-0963">Cytoplasm</keyword>
<comment type="function">
    <text evidence="5">Modulates RecA activity.</text>
</comment>
<evidence type="ECO:0000256" key="1">
    <source>
        <dbReference type="ARBA" id="ARBA00004496"/>
    </source>
</evidence>
<feature type="domain" description="RecX first three-helical" evidence="9">
    <location>
        <begin position="67"/>
        <end position="106"/>
    </location>
</feature>
<accession>A0ABV5WXQ0</accession>
<feature type="domain" description="RecX third three-helical" evidence="8">
    <location>
        <begin position="158"/>
        <end position="202"/>
    </location>
</feature>
<organism evidence="10 11">
    <name type="scientific">Brevibacterium otitidis</name>
    <dbReference type="NCBI Taxonomy" id="53364"/>
    <lineage>
        <taxon>Bacteria</taxon>
        <taxon>Bacillati</taxon>
        <taxon>Actinomycetota</taxon>
        <taxon>Actinomycetes</taxon>
        <taxon>Micrococcales</taxon>
        <taxon>Brevibacteriaceae</taxon>
        <taxon>Brevibacterium</taxon>
    </lineage>
</organism>
<feature type="region of interest" description="Disordered" evidence="6">
    <location>
        <begin position="41"/>
        <end position="61"/>
    </location>
</feature>
<evidence type="ECO:0000313" key="10">
    <source>
        <dbReference type="EMBL" id="MFB9774958.1"/>
    </source>
</evidence>
<dbReference type="HAMAP" id="MF_01114">
    <property type="entry name" value="RecX"/>
    <property type="match status" value="1"/>
</dbReference>
<dbReference type="Pfam" id="PF02631">
    <property type="entry name" value="RecX_HTH2"/>
    <property type="match status" value="1"/>
</dbReference>
<dbReference type="EMBL" id="JBHMAU010000009">
    <property type="protein sequence ID" value="MFB9774958.1"/>
    <property type="molecule type" value="Genomic_DNA"/>
</dbReference>
<sequence>MSPADQPSSGQGARSSADVLARSNADVLAALQQAIDSVGTDGQIHAAGSAAEAEPDPIAEDPEYKKAKKRALNMLAARDHSFAELREKLLGREHPAHIVDTLIERLQNSTLLDDANFAHSFVRAKREQRKLSQAALRRELKKKGIDGPLADDALDEIDDEWDLAYEVAAKKAASTRTLPYETRQRRILSMLARRGFPSGLSFAVTRQVLETD</sequence>
<dbReference type="InterPro" id="IPR053924">
    <property type="entry name" value="RecX_HTH_2nd"/>
</dbReference>
<dbReference type="Gene3D" id="1.10.10.10">
    <property type="entry name" value="Winged helix-like DNA-binding domain superfamily/Winged helix DNA-binding domain"/>
    <property type="match status" value="3"/>
</dbReference>
<evidence type="ECO:0000256" key="4">
    <source>
        <dbReference type="ARBA" id="ARBA00022490"/>
    </source>
</evidence>
<protein>
    <recommendedName>
        <fullName evidence="3 5">Regulatory protein RecX</fullName>
    </recommendedName>
</protein>
<evidence type="ECO:0000259" key="7">
    <source>
        <dbReference type="Pfam" id="PF02631"/>
    </source>
</evidence>
<name>A0ABV5WXQ0_9MICO</name>
<keyword evidence="11" id="KW-1185">Reference proteome</keyword>
<evidence type="ECO:0000259" key="9">
    <source>
        <dbReference type="Pfam" id="PF21982"/>
    </source>
</evidence>
<dbReference type="InterPro" id="IPR003783">
    <property type="entry name" value="Regulatory_RecX"/>
</dbReference>
<dbReference type="RefSeq" id="WP_376837669.1">
    <property type="nucleotide sequence ID" value="NZ_JBHMAU010000009.1"/>
</dbReference>
<gene>
    <name evidence="5" type="primary">recX</name>
    <name evidence="10" type="ORF">ACFFN1_00720</name>
</gene>
<dbReference type="Proteomes" id="UP001589707">
    <property type="component" value="Unassembled WGS sequence"/>
</dbReference>
<dbReference type="InterPro" id="IPR036388">
    <property type="entry name" value="WH-like_DNA-bd_sf"/>
</dbReference>
<reference evidence="10 11" key="1">
    <citation type="submission" date="2024-09" db="EMBL/GenBank/DDBJ databases">
        <authorList>
            <person name="Sun Q."/>
            <person name="Mori K."/>
        </authorList>
    </citation>
    <scope>NUCLEOTIDE SEQUENCE [LARGE SCALE GENOMIC DNA]</scope>
    <source>
        <strain evidence="10 11">JCM 11683</strain>
    </source>
</reference>
<dbReference type="PANTHER" id="PTHR33602:SF1">
    <property type="entry name" value="REGULATORY PROTEIN RECX FAMILY PROTEIN"/>
    <property type="match status" value="1"/>
</dbReference>
<dbReference type="InterPro" id="IPR053925">
    <property type="entry name" value="RecX_HTH_3rd"/>
</dbReference>
<evidence type="ECO:0000256" key="5">
    <source>
        <dbReference type="HAMAP-Rule" id="MF_01114"/>
    </source>
</evidence>
<dbReference type="PANTHER" id="PTHR33602">
    <property type="entry name" value="REGULATORY PROTEIN RECX FAMILY PROTEIN"/>
    <property type="match status" value="1"/>
</dbReference>